<comment type="subcellular location">
    <subcellularLocation>
        <location evidence="1">Nucleus</location>
    </subcellularLocation>
</comment>
<protein>
    <submittedName>
        <fullName evidence="5">Purtative protein ely5</fullName>
    </submittedName>
</protein>
<evidence type="ECO:0000259" key="4">
    <source>
        <dbReference type="Pfam" id="PF13934"/>
    </source>
</evidence>
<evidence type="ECO:0000313" key="6">
    <source>
        <dbReference type="Proteomes" id="UP000827549"/>
    </source>
</evidence>
<name>A0AAF1BKV8_9TREE</name>
<feature type="region of interest" description="Disordered" evidence="3">
    <location>
        <begin position="427"/>
        <end position="718"/>
    </location>
</feature>
<organism evidence="5 6">
    <name type="scientific">Vanrija pseudolonga</name>
    <dbReference type="NCBI Taxonomy" id="143232"/>
    <lineage>
        <taxon>Eukaryota</taxon>
        <taxon>Fungi</taxon>
        <taxon>Dikarya</taxon>
        <taxon>Basidiomycota</taxon>
        <taxon>Agaricomycotina</taxon>
        <taxon>Tremellomycetes</taxon>
        <taxon>Trichosporonales</taxon>
        <taxon>Trichosporonaceae</taxon>
        <taxon>Vanrija</taxon>
    </lineage>
</organism>
<reference evidence="5" key="1">
    <citation type="submission" date="2023-10" db="EMBL/GenBank/DDBJ databases">
        <authorList>
            <person name="Noh H."/>
        </authorList>
    </citation>
    <scope>NUCLEOTIDE SEQUENCE</scope>
    <source>
        <strain evidence="5">DUCC4014</strain>
    </source>
</reference>
<dbReference type="AlphaFoldDB" id="A0AAF1BKV8"/>
<accession>A0AAF1BKV8</accession>
<dbReference type="RefSeq" id="XP_062630413.1">
    <property type="nucleotide sequence ID" value="XM_062774429.1"/>
</dbReference>
<feature type="compositionally biased region" description="Basic residues" evidence="3">
    <location>
        <begin position="706"/>
        <end position="718"/>
    </location>
</feature>
<evidence type="ECO:0000256" key="2">
    <source>
        <dbReference type="ARBA" id="ARBA00023242"/>
    </source>
</evidence>
<evidence type="ECO:0000256" key="3">
    <source>
        <dbReference type="SAM" id="MobiDB-lite"/>
    </source>
</evidence>
<evidence type="ECO:0000313" key="5">
    <source>
        <dbReference type="EMBL" id="WOO84387.1"/>
    </source>
</evidence>
<proteinExistence type="predicted"/>
<dbReference type="InterPro" id="IPR025151">
    <property type="entry name" value="ELYS_dom"/>
</dbReference>
<dbReference type="Proteomes" id="UP000827549">
    <property type="component" value="Chromosome 6"/>
</dbReference>
<keyword evidence="2" id="KW-0539">Nucleus</keyword>
<feature type="compositionally biased region" description="Polar residues" evidence="3">
    <location>
        <begin position="689"/>
        <end position="701"/>
    </location>
</feature>
<gene>
    <name evidence="5" type="primary">ely5</name>
    <name evidence="5" type="ORF">LOC62_06G007910</name>
</gene>
<keyword evidence="6" id="KW-1185">Reference proteome</keyword>
<evidence type="ECO:0000256" key="1">
    <source>
        <dbReference type="ARBA" id="ARBA00004123"/>
    </source>
</evidence>
<sequence>MGDEYELPASLLRYFDLAALPYGSTGDDIDARRASSPDGKLFYDRLLSFASLDGPSLYPPNSPSAFRRLLHAIHTAPIDRLKRDCFVYYLVRDGDAAPGMEVDDAASSSSAGSARARAFARARCLPCTWQTLMDGYWLLDNEQYEEGVAALRDPGLPAVDFVPSIVEALTTNVSPPARALSLVFAFLLSPDRTQQDGDKAENAAALLASASVAGMSAAFRRIRALASAEDRERARDAVWCWSLGTPRSPAGKGEHTAQPRALRELLHLALMDEESDHLVRFLAHPPREIQPPARSLLHDLVTLRLVHAGSYAETLALDKQLAASDAASASDRQRRREMVREFIDILPEAQRRALLAGSDVPPAREPNTRPVANGTSSSADVDMESSWVSVATPAPVAPSAPVVPSTPAPRVVAPTPIRAPAIANIQADSGAGSSTPARPSSPFSGPPRFAAASPRPPSPPKRQRTPEPAPSVVSTLPIEIRQTSPVRASHVASPFQPPPSASSRPARQPKQPKRMIIDEEPAKVAPTPRRQVRAPRRFDEESPNAAASSRQASAEPTVEATPSTRRTRRSTITKADDATPKAPAPKRRNLRASSRASTAEIEPDMPPPPIPGGFYTVPEDEPVEPPTPSRNTRSASQVPMDEDEAPKKRGKASALPKRSTRAASEVTDDGNTPAPRRSTRTRGAASELGSPTPSIASTVDASSPTKPKRTTRTTRSRK</sequence>
<feature type="compositionally biased region" description="Low complexity" evidence="3">
    <location>
        <begin position="436"/>
        <end position="453"/>
    </location>
</feature>
<feature type="region of interest" description="Disordered" evidence="3">
    <location>
        <begin position="355"/>
        <end position="384"/>
    </location>
</feature>
<feature type="domain" description="ELYS-like" evidence="4">
    <location>
        <begin position="40"/>
        <end position="284"/>
    </location>
</feature>
<dbReference type="GO" id="GO:0005634">
    <property type="term" value="C:nucleus"/>
    <property type="evidence" value="ECO:0007669"/>
    <property type="project" value="UniProtKB-SubCell"/>
</dbReference>
<dbReference type="EMBL" id="CP086719">
    <property type="protein sequence ID" value="WOO84387.1"/>
    <property type="molecule type" value="Genomic_DNA"/>
</dbReference>
<feature type="compositionally biased region" description="Polar residues" evidence="3">
    <location>
        <begin position="545"/>
        <end position="554"/>
    </location>
</feature>
<dbReference type="GeneID" id="87811080"/>
<dbReference type="Pfam" id="PF13934">
    <property type="entry name" value="ELYS"/>
    <property type="match status" value="1"/>
</dbReference>